<evidence type="ECO:0000259" key="2">
    <source>
        <dbReference type="Pfam" id="PF00561"/>
    </source>
</evidence>
<comment type="caution">
    <text evidence="3">The sequence shown here is derived from an EMBL/GenBank/DDBJ whole genome shotgun (WGS) entry which is preliminary data.</text>
</comment>
<dbReference type="SUPFAM" id="SSF53474">
    <property type="entry name" value="alpha/beta-Hydrolases"/>
    <property type="match status" value="1"/>
</dbReference>
<dbReference type="RefSeq" id="WP_344196951.1">
    <property type="nucleotide sequence ID" value="NZ_BAAAND010000008.1"/>
</dbReference>
<dbReference type="EMBL" id="BAAAND010000008">
    <property type="protein sequence ID" value="GAA1602138.1"/>
    <property type="molecule type" value="Genomic_DNA"/>
</dbReference>
<evidence type="ECO:0000256" key="1">
    <source>
        <dbReference type="ARBA" id="ARBA00022801"/>
    </source>
</evidence>
<dbReference type="InterPro" id="IPR050266">
    <property type="entry name" value="AB_hydrolase_sf"/>
</dbReference>
<dbReference type="Proteomes" id="UP001500190">
    <property type="component" value="Unassembled WGS sequence"/>
</dbReference>
<dbReference type="Pfam" id="PF00561">
    <property type="entry name" value="Abhydrolase_1"/>
    <property type="match status" value="1"/>
</dbReference>
<name>A0ABN2EB49_9ACTN</name>
<sequence>MKLSTAEYGAPDAPPLLFIHGHGGGYHYQRCQADLLAHDLRLIAPDQRGVLRTPLPPGETVSLDLLIADFEELRADLGIERWTILGHSAGGNYAVEYAIRHPDAVNAVIFDCPCWDFDANDRHRLPIFARLYDELGDTEAADRCRELAALPRRLTPADGSVELAFGLGERFQDLSFHDPSRRAEFFALGEQGGFSDEEWARGNSHLVTLDELYTSKLERLALMPQPSLLIEGVDDLATDPVSVRTYRETVPRGRTVTFERSGHFPHFEEAVRYAAVVRAFVLEVTQRP</sequence>
<dbReference type="PANTHER" id="PTHR43798">
    <property type="entry name" value="MONOACYLGLYCEROL LIPASE"/>
    <property type="match status" value="1"/>
</dbReference>
<keyword evidence="1 3" id="KW-0378">Hydrolase</keyword>
<organism evidence="3 4">
    <name type="scientific">Kribbella karoonensis</name>
    <dbReference type="NCBI Taxonomy" id="324851"/>
    <lineage>
        <taxon>Bacteria</taxon>
        <taxon>Bacillati</taxon>
        <taxon>Actinomycetota</taxon>
        <taxon>Actinomycetes</taxon>
        <taxon>Propionibacteriales</taxon>
        <taxon>Kribbellaceae</taxon>
        <taxon>Kribbella</taxon>
    </lineage>
</organism>
<reference evidence="3 4" key="1">
    <citation type="journal article" date="2019" name="Int. J. Syst. Evol. Microbiol.">
        <title>The Global Catalogue of Microorganisms (GCM) 10K type strain sequencing project: providing services to taxonomists for standard genome sequencing and annotation.</title>
        <authorList>
            <consortium name="The Broad Institute Genomics Platform"/>
            <consortium name="The Broad Institute Genome Sequencing Center for Infectious Disease"/>
            <person name="Wu L."/>
            <person name="Ma J."/>
        </authorList>
    </citation>
    <scope>NUCLEOTIDE SEQUENCE [LARGE SCALE GENOMIC DNA]</scope>
    <source>
        <strain evidence="3 4">JCM 14304</strain>
    </source>
</reference>
<dbReference type="InterPro" id="IPR029058">
    <property type="entry name" value="AB_hydrolase_fold"/>
</dbReference>
<proteinExistence type="predicted"/>
<dbReference type="Gene3D" id="3.40.50.1820">
    <property type="entry name" value="alpha/beta hydrolase"/>
    <property type="match status" value="1"/>
</dbReference>
<keyword evidence="4" id="KW-1185">Reference proteome</keyword>
<dbReference type="PANTHER" id="PTHR43798:SF31">
    <property type="entry name" value="AB HYDROLASE SUPERFAMILY PROTEIN YCLE"/>
    <property type="match status" value="1"/>
</dbReference>
<evidence type="ECO:0000313" key="4">
    <source>
        <dbReference type="Proteomes" id="UP001500190"/>
    </source>
</evidence>
<protein>
    <submittedName>
        <fullName evidence="3">Alpha/beta hydrolase</fullName>
    </submittedName>
</protein>
<dbReference type="GO" id="GO:0016787">
    <property type="term" value="F:hydrolase activity"/>
    <property type="evidence" value="ECO:0007669"/>
    <property type="project" value="UniProtKB-KW"/>
</dbReference>
<gene>
    <name evidence="3" type="ORF">GCM10009742_58010</name>
</gene>
<evidence type="ECO:0000313" key="3">
    <source>
        <dbReference type="EMBL" id="GAA1602138.1"/>
    </source>
</evidence>
<dbReference type="InterPro" id="IPR000073">
    <property type="entry name" value="AB_hydrolase_1"/>
</dbReference>
<feature type="domain" description="AB hydrolase-1" evidence="2">
    <location>
        <begin position="14"/>
        <end position="270"/>
    </location>
</feature>
<accession>A0ABN2EB49</accession>